<keyword evidence="2" id="KW-1185">Reference proteome</keyword>
<name>A0ACC1T1B7_9APHY</name>
<reference evidence="1" key="1">
    <citation type="submission" date="2022-07" db="EMBL/GenBank/DDBJ databases">
        <title>Genome Sequence of Phlebia brevispora.</title>
        <authorList>
            <person name="Buettner E."/>
        </authorList>
    </citation>
    <scope>NUCLEOTIDE SEQUENCE</scope>
    <source>
        <strain evidence="1">MPL23</strain>
    </source>
</reference>
<proteinExistence type="predicted"/>
<dbReference type="Proteomes" id="UP001148662">
    <property type="component" value="Unassembled WGS sequence"/>
</dbReference>
<comment type="caution">
    <text evidence="1">The sequence shown here is derived from an EMBL/GenBank/DDBJ whole genome shotgun (WGS) entry which is preliminary data.</text>
</comment>
<organism evidence="1 2">
    <name type="scientific">Phlebia brevispora</name>
    <dbReference type="NCBI Taxonomy" id="194682"/>
    <lineage>
        <taxon>Eukaryota</taxon>
        <taxon>Fungi</taxon>
        <taxon>Dikarya</taxon>
        <taxon>Basidiomycota</taxon>
        <taxon>Agaricomycotina</taxon>
        <taxon>Agaricomycetes</taxon>
        <taxon>Polyporales</taxon>
        <taxon>Meruliaceae</taxon>
        <taxon>Phlebia</taxon>
    </lineage>
</organism>
<gene>
    <name evidence="1" type="ORF">NM688_g4908</name>
</gene>
<dbReference type="EMBL" id="JANHOG010000858">
    <property type="protein sequence ID" value="KAJ3551130.1"/>
    <property type="molecule type" value="Genomic_DNA"/>
</dbReference>
<protein>
    <submittedName>
        <fullName evidence="1">Uncharacterized protein</fullName>
    </submittedName>
</protein>
<sequence length="375" mass="39910">MRTFSYTLWVCTVLDIVVGHTLDASIDIIPSTPSTTPSVAEYISQSSLFDGPYVAGLNDTTSDWWYFDAISSDLNYTLVVTFFAATPDGLWPTTPDLGSATYLLLFLTLPDGTLLEGAAIGEELAIVTVEDGSSGVLGNTSNFWVGSPDMTSYEVSLNVPDIGLTGNISLQSTAPAHFPCTHATAAPGQRLNLVSEPTNLGWVNAIPDANATVSLDVNGTTVQFSGFGYHDQNWASQPVHSTANAWYWGHARLGPFSVVWFDIVSSDGTELVSSYLARDNQIISSTCGNATVRPVDGSAPFPPTPSSSVSEPPGFNITADIEGEGTLIMQIASNQVVLAVPGMVWRWTGEASGGFGNGTTWQGVAFYEQFTFDNS</sequence>
<evidence type="ECO:0000313" key="1">
    <source>
        <dbReference type="EMBL" id="KAJ3551130.1"/>
    </source>
</evidence>
<accession>A0ACC1T1B7</accession>
<evidence type="ECO:0000313" key="2">
    <source>
        <dbReference type="Proteomes" id="UP001148662"/>
    </source>
</evidence>